<reference evidence="3" key="3">
    <citation type="submission" date="2021-08" db="EMBL/GenBank/DDBJ databases">
        <authorList>
            <person name="Eriksson T."/>
        </authorList>
    </citation>
    <scope>NUCLEOTIDE SEQUENCE</scope>
    <source>
        <strain evidence="3">Stoneville</strain>
        <tissue evidence="3">Whole head</tissue>
    </source>
</reference>
<organism evidence="2">
    <name type="scientific">Tenebrio molitor</name>
    <name type="common">Yellow mealworm beetle</name>
    <dbReference type="NCBI Taxonomy" id="7067"/>
    <lineage>
        <taxon>Eukaryota</taxon>
        <taxon>Metazoa</taxon>
        <taxon>Ecdysozoa</taxon>
        <taxon>Arthropoda</taxon>
        <taxon>Hexapoda</taxon>
        <taxon>Insecta</taxon>
        <taxon>Pterygota</taxon>
        <taxon>Neoptera</taxon>
        <taxon>Endopterygota</taxon>
        <taxon>Coleoptera</taxon>
        <taxon>Polyphaga</taxon>
        <taxon>Cucujiformia</taxon>
        <taxon>Tenebrionidae</taxon>
        <taxon>Tenebrio</taxon>
    </lineage>
</organism>
<sequence length="129" mass="15058">MKTIVVLCWSLVVIATTEAHPESEKYTTKYDNVDLEEIIKSDRLLKNYVNCLLEKGKCTPDGSELKRVLPDALHTECSKCSETQKNGSKKIIRHLIDHKREWWNELEAKYDKDGTYRKQYEAELKLKAK</sequence>
<dbReference type="OrthoDB" id="6344725at2759"/>
<dbReference type="Gene3D" id="1.10.2080.10">
    <property type="entry name" value="Insect odorant-binding protein A10/Ejaculatory bulb-specific protein 3"/>
    <property type="match status" value="1"/>
</dbReference>
<dbReference type="EMBL" id="JABDTM020013981">
    <property type="protein sequence ID" value="KAH0819685.1"/>
    <property type="molecule type" value="Genomic_DNA"/>
</dbReference>
<dbReference type="EMBL" id="KP296746">
    <property type="protein sequence ID" value="AJO62210.1"/>
    <property type="molecule type" value="mRNA"/>
</dbReference>
<evidence type="ECO:0000313" key="4">
    <source>
        <dbReference type="Proteomes" id="UP000719412"/>
    </source>
</evidence>
<dbReference type="Proteomes" id="UP000719412">
    <property type="component" value="Unassembled WGS sequence"/>
</dbReference>
<reference evidence="2" key="1">
    <citation type="journal article" date="2015" name="Comp. Biochem. Physiol. Part D Genomics Proteomics">
        <title>Identification of candidate chemosensory genes in the antennal transcriptome of Tenebrio molitor (Coleoptera: Tenebrionidae).</title>
        <authorList>
            <person name="Liu S."/>
            <person name="Rao X.J."/>
            <person name="Li M.Y."/>
            <person name="Feng M.F."/>
            <person name="He M.Z."/>
            <person name="Li S.G."/>
        </authorList>
    </citation>
    <scope>NUCLEOTIDE SEQUENCE</scope>
    <source>
        <strain evidence="2">AAU-P</strain>
    </source>
</reference>
<keyword evidence="1" id="KW-0732">Signal</keyword>
<gene>
    <name evidence="3" type="ORF">GEV33_003105</name>
</gene>
<protein>
    <submittedName>
        <fullName evidence="2">Chemosensory protein CSP4 mRNA</fullName>
    </submittedName>
</protein>
<dbReference type="InterPro" id="IPR036682">
    <property type="entry name" value="OS_D_A10/PebIII_sf"/>
</dbReference>
<evidence type="ECO:0000256" key="1">
    <source>
        <dbReference type="SAM" id="SignalP"/>
    </source>
</evidence>
<name>A0A0C5DMM4_TENMO</name>
<keyword evidence="4" id="KW-1185">Reference proteome</keyword>
<proteinExistence type="evidence at transcript level"/>
<feature type="signal peptide" evidence="1">
    <location>
        <begin position="1"/>
        <end position="19"/>
    </location>
</feature>
<dbReference type="SUPFAM" id="SSF100910">
    <property type="entry name" value="Chemosensory protein Csp2"/>
    <property type="match status" value="1"/>
</dbReference>
<dbReference type="AlphaFoldDB" id="A0A0C5DMM4"/>
<feature type="chain" id="PRO_5035989017" evidence="1">
    <location>
        <begin position="20"/>
        <end position="129"/>
    </location>
</feature>
<dbReference type="InterPro" id="IPR005055">
    <property type="entry name" value="A10/PebIII"/>
</dbReference>
<dbReference type="PANTHER" id="PTHR11257:SF12">
    <property type="entry name" value="EJACULATORY BULB-SPECIFIC PROTEIN 3-RELATED"/>
    <property type="match status" value="1"/>
</dbReference>
<accession>A0A0C5DMM4</accession>
<evidence type="ECO:0000313" key="2">
    <source>
        <dbReference type="EMBL" id="AJO62210.1"/>
    </source>
</evidence>
<reference evidence="3" key="2">
    <citation type="journal article" date="2020" name="J Insects Food Feed">
        <title>The yellow mealworm (Tenebrio molitor) genome: a resource for the emerging insects as food and feed industry.</title>
        <authorList>
            <person name="Eriksson T."/>
            <person name="Andere A."/>
            <person name="Kelstrup H."/>
            <person name="Emery V."/>
            <person name="Picard C."/>
        </authorList>
    </citation>
    <scope>NUCLEOTIDE SEQUENCE</scope>
    <source>
        <strain evidence="3">Stoneville</strain>
        <tissue evidence="3">Whole head</tissue>
    </source>
</reference>
<dbReference type="PANTHER" id="PTHR11257">
    <property type="entry name" value="CHEMOSENSORY PROTEIN-RELATED"/>
    <property type="match status" value="1"/>
</dbReference>
<evidence type="ECO:0000313" key="3">
    <source>
        <dbReference type="EMBL" id="KAH0819685.1"/>
    </source>
</evidence>
<dbReference type="Pfam" id="PF03392">
    <property type="entry name" value="OS-D"/>
    <property type="match status" value="1"/>
</dbReference>